<reference evidence="9" key="1">
    <citation type="journal article" date="2014" name="Int. J. Syst. Evol. Microbiol.">
        <title>Complete genome sequence of Corynebacterium casei LMG S-19264T (=DSM 44701T), isolated from a smear-ripened cheese.</title>
        <authorList>
            <consortium name="US DOE Joint Genome Institute (JGI-PGF)"/>
            <person name="Walter F."/>
            <person name="Albersmeier A."/>
            <person name="Kalinowski J."/>
            <person name="Ruckert C."/>
        </authorList>
    </citation>
    <scope>NUCLEOTIDE SEQUENCE</scope>
    <source>
        <strain evidence="9">CGMCC 1.15478</strain>
    </source>
</reference>
<dbReference type="Pfam" id="PF01032">
    <property type="entry name" value="FecCD"/>
    <property type="match status" value="1"/>
</dbReference>
<evidence type="ECO:0000256" key="5">
    <source>
        <dbReference type="ARBA" id="ARBA00022692"/>
    </source>
</evidence>
<proteinExistence type="inferred from homology"/>
<keyword evidence="7 8" id="KW-0472">Membrane</keyword>
<dbReference type="RefSeq" id="WP_229675918.1">
    <property type="nucleotide sequence ID" value="NZ_BMJH01000002.1"/>
</dbReference>
<feature type="transmembrane region" description="Helical" evidence="8">
    <location>
        <begin position="99"/>
        <end position="121"/>
    </location>
</feature>
<protein>
    <submittedName>
        <fullName evidence="9">ABC transporter permease</fullName>
    </submittedName>
</protein>
<dbReference type="Gene3D" id="1.10.3470.10">
    <property type="entry name" value="ABC transporter involved in vitamin B12 uptake, BtuC"/>
    <property type="match status" value="1"/>
</dbReference>
<sequence length="344" mass="35543">MITKLRWWWLLLGCVAVLGAALAGLSFGAASIPLSGVVVELANLVPGVELNSGLDVRQAAIVTEIRLPRVVLGLIVGAMLAIAGGAYQGVFRNPLAEPFLLGVAAGAGLGVTVVIALQPTYAANLPVTTPIAAFTGALGAVTLTYFLGAAGGRDRSPETLILAGVAVAAFLTAMQTYLLQRHVDVIREVYSWLLGRLGGATWSDVTMLLPYATIAAVTIVLLGRELDVMAVGDDEAATLGVHPQVIRVVLLTAASLGTAAAVSVSGLIGFVGIIVPHIVRLVFGSSYRVILPLSLLFGAAFLVLADLAARTVDVPREVPIGVVTAFLGAPFFVLILRATKRAAL</sequence>
<dbReference type="GO" id="GO:0033214">
    <property type="term" value="P:siderophore-iron import into cell"/>
    <property type="evidence" value="ECO:0007669"/>
    <property type="project" value="TreeGrafter"/>
</dbReference>
<dbReference type="EMBL" id="BMJH01000002">
    <property type="protein sequence ID" value="GGC68586.1"/>
    <property type="molecule type" value="Genomic_DNA"/>
</dbReference>
<evidence type="ECO:0000256" key="3">
    <source>
        <dbReference type="ARBA" id="ARBA00022448"/>
    </source>
</evidence>
<feature type="transmembrane region" description="Helical" evidence="8">
    <location>
        <begin position="287"/>
        <end position="308"/>
    </location>
</feature>
<name>A0A916UD33_9ACTN</name>
<dbReference type="InterPro" id="IPR037294">
    <property type="entry name" value="ABC_BtuC-like"/>
</dbReference>
<dbReference type="AlphaFoldDB" id="A0A916UD33"/>
<dbReference type="PANTHER" id="PTHR30472:SF25">
    <property type="entry name" value="ABC TRANSPORTER PERMEASE PROTEIN MJ0876-RELATED"/>
    <property type="match status" value="1"/>
</dbReference>
<keyword evidence="4" id="KW-1003">Cell membrane</keyword>
<reference evidence="9" key="2">
    <citation type="submission" date="2020-09" db="EMBL/GenBank/DDBJ databases">
        <authorList>
            <person name="Sun Q."/>
            <person name="Zhou Y."/>
        </authorList>
    </citation>
    <scope>NUCLEOTIDE SEQUENCE</scope>
    <source>
        <strain evidence="9">CGMCC 1.15478</strain>
    </source>
</reference>
<evidence type="ECO:0000256" key="8">
    <source>
        <dbReference type="SAM" id="Phobius"/>
    </source>
</evidence>
<accession>A0A916UD33</accession>
<gene>
    <name evidence="9" type="ORF">GCM10011410_21660</name>
</gene>
<dbReference type="FunFam" id="1.10.3470.10:FF:000001">
    <property type="entry name" value="Vitamin B12 ABC transporter permease BtuC"/>
    <property type="match status" value="1"/>
</dbReference>
<dbReference type="SUPFAM" id="SSF81345">
    <property type="entry name" value="ABC transporter involved in vitamin B12 uptake, BtuC"/>
    <property type="match status" value="1"/>
</dbReference>
<evidence type="ECO:0000256" key="6">
    <source>
        <dbReference type="ARBA" id="ARBA00022989"/>
    </source>
</evidence>
<keyword evidence="5 8" id="KW-0812">Transmembrane</keyword>
<dbReference type="Proteomes" id="UP000641514">
    <property type="component" value="Unassembled WGS sequence"/>
</dbReference>
<evidence type="ECO:0000256" key="1">
    <source>
        <dbReference type="ARBA" id="ARBA00004651"/>
    </source>
</evidence>
<evidence type="ECO:0000256" key="4">
    <source>
        <dbReference type="ARBA" id="ARBA00022475"/>
    </source>
</evidence>
<feature type="transmembrane region" description="Helical" evidence="8">
    <location>
        <begin position="127"/>
        <end position="148"/>
    </location>
</feature>
<dbReference type="GO" id="GO:0022857">
    <property type="term" value="F:transmembrane transporter activity"/>
    <property type="evidence" value="ECO:0007669"/>
    <property type="project" value="InterPro"/>
</dbReference>
<comment type="subcellular location">
    <subcellularLocation>
        <location evidence="1">Cell membrane</location>
        <topology evidence="1">Multi-pass membrane protein</topology>
    </subcellularLocation>
</comment>
<keyword evidence="6 8" id="KW-1133">Transmembrane helix</keyword>
<feature type="transmembrane region" description="Helical" evidence="8">
    <location>
        <begin position="248"/>
        <end position="275"/>
    </location>
</feature>
<evidence type="ECO:0000256" key="2">
    <source>
        <dbReference type="ARBA" id="ARBA00007935"/>
    </source>
</evidence>
<keyword evidence="10" id="KW-1185">Reference proteome</keyword>
<feature type="transmembrane region" description="Helical" evidence="8">
    <location>
        <begin position="160"/>
        <end position="179"/>
    </location>
</feature>
<feature type="transmembrane region" description="Helical" evidence="8">
    <location>
        <begin position="320"/>
        <end position="339"/>
    </location>
</feature>
<evidence type="ECO:0000256" key="7">
    <source>
        <dbReference type="ARBA" id="ARBA00023136"/>
    </source>
</evidence>
<organism evidence="9 10">
    <name type="scientific">Hoyosella rhizosphaerae</name>
    <dbReference type="NCBI Taxonomy" id="1755582"/>
    <lineage>
        <taxon>Bacteria</taxon>
        <taxon>Bacillati</taxon>
        <taxon>Actinomycetota</taxon>
        <taxon>Actinomycetes</taxon>
        <taxon>Mycobacteriales</taxon>
        <taxon>Hoyosellaceae</taxon>
        <taxon>Hoyosella</taxon>
    </lineage>
</organism>
<comment type="similarity">
    <text evidence="2">Belongs to the binding-protein-dependent transport system permease family. FecCD subfamily.</text>
</comment>
<evidence type="ECO:0000313" key="10">
    <source>
        <dbReference type="Proteomes" id="UP000641514"/>
    </source>
</evidence>
<comment type="caution">
    <text evidence="9">The sequence shown here is derived from an EMBL/GenBank/DDBJ whole genome shotgun (WGS) entry which is preliminary data.</text>
</comment>
<dbReference type="CDD" id="cd06550">
    <property type="entry name" value="TM_ABC_iron-siderophores_like"/>
    <property type="match status" value="1"/>
</dbReference>
<dbReference type="InterPro" id="IPR000522">
    <property type="entry name" value="ABC_transptr_permease_BtuC"/>
</dbReference>
<dbReference type="PANTHER" id="PTHR30472">
    <property type="entry name" value="FERRIC ENTEROBACTIN TRANSPORT SYSTEM PERMEASE PROTEIN"/>
    <property type="match status" value="1"/>
</dbReference>
<evidence type="ECO:0000313" key="9">
    <source>
        <dbReference type="EMBL" id="GGC68586.1"/>
    </source>
</evidence>
<keyword evidence="3" id="KW-0813">Transport</keyword>
<feature type="transmembrane region" description="Helical" evidence="8">
    <location>
        <begin position="70"/>
        <end position="87"/>
    </location>
</feature>
<dbReference type="GO" id="GO:0005886">
    <property type="term" value="C:plasma membrane"/>
    <property type="evidence" value="ECO:0007669"/>
    <property type="project" value="UniProtKB-SubCell"/>
</dbReference>